<comment type="caution">
    <text evidence="2">The sequence shown here is derived from an EMBL/GenBank/DDBJ whole genome shotgun (WGS) entry which is preliminary data.</text>
</comment>
<evidence type="ECO:0000256" key="1">
    <source>
        <dbReference type="SAM" id="MobiDB-lite"/>
    </source>
</evidence>
<dbReference type="EMBL" id="AACFVE010000082">
    <property type="protein sequence ID" value="EAK3904076.1"/>
    <property type="molecule type" value="Genomic_DNA"/>
</dbReference>
<reference evidence="2" key="1">
    <citation type="submission" date="2018-06" db="EMBL/GenBank/DDBJ databases">
        <authorList>
            <consortium name="PulseNet: The National Subtyping Network for Foodborne Disease Surveillance"/>
            <person name="Tarr C.L."/>
            <person name="Trees E."/>
            <person name="Katz L.S."/>
            <person name="Carleton-Romer H.A."/>
            <person name="Stroika S."/>
            <person name="Kucerova Z."/>
            <person name="Roache K.F."/>
            <person name="Sabol A.L."/>
            <person name="Besser J."/>
            <person name="Gerner-Smidt P."/>
        </authorList>
    </citation>
    <scope>NUCLEOTIDE SEQUENCE</scope>
    <source>
        <strain evidence="2">PNUSAC003301</strain>
    </source>
</reference>
<dbReference type="InterPro" id="IPR025906">
    <property type="entry name" value="YjfB_motility"/>
</dbReference>
<dbReference type="Pfam" id="PF14070">
    <property type="entry name" value="YjfB_motility"/>
    <property type="match status" value="1"/>
</dbReference>
<name>A0A5T0UFQ0_CAMJU</name>
<organism evidence="2">
    <name type="scientific">Campylobacter jejuni</name>
    <dbReference type="NCBI Taxonomy" id="197"/>
    <lineage>
        <taxon>Bacteria</taxon>
        <taxon>Pseudomonadati</taxon>
        <taxon>Campylobacterota</taxon>
        <taxon>Epsilonproteobacteria</taxon>
        <taxon>Campylobacterales</taxon>
        <taxon>Campylobacteraceae</taxon>
        <taxon>Campylobacter</taxon>
    </lineage>
</organism>
<sequence length="55" mass="5666">SMGNANLMTAVNTSVLKKSMDTNEALMNELIEGMEGVSQASAPQASSSSGLDIYA</sequence>
<feature type="region of interest" description="Disordered" evidence="1">
    <location>
        <begin position="36"/>
        <end position="55"/>
    </location>
</feature>
<dbReference type="AlphaFoldDB" id="A0A5T0UFQ0"/>
<feature type="non-terminal residue" evidence="2">
    <location>
        <position position="1"/>
    </location>
</feature>
<proteinExistence type="predicted"/>
<accession>A0A5T0UFQ0</accession>
<feature type="compositionally biased region" description="Low complexity" evidence="1">
    <location>
        <begin position="38"/>
        <end position="49"/>
    </location>
</feature>
<evidence type="ECO:0000313" key="2">
    <source>
        <dbReference type="EMBL" id="EAK3904076.1"/>
    </source>
</evidence>
<gene>
    <name evidence="2" type="ORF">CW563_08305</name>
</gene>
<protein>
    <submittedName>
        <fullName evidence="2">Putative motility protein</fullName>
    </submittedName>
</protein>